<dbReference type="EMBL" id="AZHX01000896">
    <property type="protein sequence ID" value="ETX05680.1"/>
    <property type="molecule type" value="Genomic_DNA"/>
</dbReference>
<comment type="caution">
    <text evidence="1">The sequence shown here is derived from an EMBL/GenBank/DDBJ whole genome shotgun (WGS) entry which is preliminary data.</text>
</comment>
<proteinExistence type="predicted"/>
<sequence>MDGADCASILCDRPAPVVFAFMQDGLKLGQWALGCWNTVEAQPGLYRGTSIIDQQETRVRIEAMPSVWMISYHVGSTPDALQPRIMAKVVPGETLGHPADSSVLSLLAWRDTSMDDDRWQQLRECHRVELRIIRNLLRTQA</sequence>
<gene>
    <name evidence="1" type="ORF">ETSY2_21540</name>
</gene>
<protein>
    <submittedName>
        <fullName evidence="1">Uncharacterized protein</fullName>
    </submittedName>
</protein>
<evidence type="ECO:0000313" key="2">
    <source>
        <dbReference type="Proteomes" id="UP000019140"/>
    </source>
</evidence>
<reference evidence="1 2" key="1">
    <citation type="journal article" date="2014" name="Nature">
        <title>An environmental bacterial taxon with a large and distinct metabolic repertoire.</title>
        <authorList>
            <person name="Wilson M.C."/>
            <person name="Mori T."/>
            <person name="Ruckert C."/>
            <person name="Uria A.R."/>
            <person name="Helf M.J."/>
            <person name="Takada K."/>
            <person name="Gernert C."/>
            <person name="Steffens U.A."/>
            <person name="Heycke N."/>
            <person name="Schmitt S."/>
            <person name="Rinke C."/>
            <person name="Helfrich E.J."/>
            <person name="Brachmann A.O."/>
            <person name="Gurgui C."/>
            <person name="Wakimoto T."/>
            <person name="Kracht M."/>
            <person name="Crusemann M."/>
            <person name="Hentschel U."/>
            <person name="Abe I."/>
            <person name="Matsunaga S."/>
            <person name="Kalinowski J."/>
            <person name="Takeyama H."/>
            <person name="Piel J."/>
        </authorList>
    </citation>
    <scope>NUCLEOTIDE SEQUENCE [LARGE SCALE GENOMIC DNA]</scope>
    <source>
        <strain evidence="2">TSY2</strain>
    </source>
</reference>
<dbReference type="InterPro" id="IPR023393">
    <property type="entry name" value="START-like_dom_sf"/>
</dbReference>
<dbReference type="Gene3D" id="3.30.530.20">
    <property type="match status" value="1"/>
</dbReference>
<keyword evidence="2" id="KW-1185">Reference proteome</keyword>
<dbReference type="AlphaFoldDB" id="W4M642"/>
<dbReference type="Proteomes" id="UP000019140">
    <property type="component" value="Unassembled WGS sequence"/>
</dbReference>
<accession>W4M642</accession>
<name>W4M642_9BACT</name>
<organism evidence="1 2">
    <name type="scientific">Candidatus Entotheonella gemina</name>
    <dbReference type="NCBI Taxonomy" id="1429439"/>
    <lineage>
        <taxon>Bacteria</taxon>
        <taxon>Pseudomonadati</taxon>
        <taxon>Nitrospinota/Tectimicrobiota group</taxon>
        <taxon>Candidatus Tectimicrobiota</taxon>
        <taxon>Candidatus Entotheonellia</taxon>
        <taxon>Candidatus Entotheonellales</taxon>
        <taxon>Candidatus Entotheonellaceae</taxon>
        <taxon>Candidatus Entotheonella</taxon>
    </lineage>
</organism>
<dbReference type="HOGENOM" id="CLU_1813764_0_0_7"/>
<evidence type="ECO:0000313" key="1">
    <source>
        <dbReference type="EMBL" id="ETX05680.1"/>
    </source>
</evidence>